<dbReference type="WBParaSite" id="SSLN_0001989301-mRNA-1">
    <property type="protein sequence ID" value="SSLN_0001989301-mRNA-1"/>
    <property type="gene ID" value="SSLN_0001989301"/>
</dbReference>
<keyword evidence="3" id="KW-1185">Reference proteome</keyword>
<dbReference type="Proteomes" id="UP000275846">
    <property type="component" value="Unassembled WGS sequence"/>
</dbReference>
<sequence>MAKSEYGAKLSNLSMDKESNVPSNNSNFKKLVNSINKTVYKLRKAGARTRREALATKATDAAMAHFYDLPKVNKPGVPLRPIVSLRGTPTFGMSKWLYHRLCFLTKDSK</sequence>
<dbReference type="OrthoDB" id="10029313at2759"/>
<dbReference type="AlphaFoldDB" id="A0A183TRS1"/>
<protein>
    <submittedName>
        <fullName evidence="2 4">Uncharacterized protein</fullName>
    </submittedName>
</protein>
<reference evidence="2 3" key="2">
    <citation type="submission" date="2018-11" db="EMBL/GenBank/DDBJ databases">
        <authorList>
            <consortium name="Pathogen Informatics"/>
        </authorList>
    </citation>
    <scope>NUCLEOTIDE SEQUENCE [LARGE SCALE GENOMIC DNA]</scope>
    <source>
        <strain evidence="2 3">NST_G2</strain>
    </source>
</reference>
<evidence type="ECO:0000256" key="1">
    <source>
        <dbReference type="SAM" id="MobiDB-lite"/>
    </source>
</evidence>
<evidence type="ECO:0000313" key="4">
    <source>
        <dbReference type="WBParaSite" id="SSLN_0001989301-mRNA-1"/>
    </source>
</evidence>
<name>A0A183TRS1_SCHSO</name>
<organism evidence="4">
    <name type="scientific">Schistocephalus solidus</name>
    <name type="common">Tapeworm</name>
    <dbReference type="NCBI Taxonomy" id="70667"/>
    <lineage>
        <taxon>Eukaryota</taxon>
        <taxon>Metazoa</taxon>
        <taxon>Spiralia</taxon>
        <taxon>Lophotrochozoa</taxon>
        <taxon>Platyhelminthes</taxon>
        <taxon>Cestoda</taxon>
        <taxon>Eucestoda</taxon>
        <taxon>Diphyllobothriidea</taxon>
        <taxon>Diphyllobothriidae</taxon>
        <taxon>Schistocephalus</taxon>
    </lineage>
</organism>
<evidence type="ECO:0000313" key="2">
    <source>
        <dbReference type="EMBL" id="VDM05555.1"/>
    </source>
</evidence>
<evidence type="ECO:0000313" key="3">
    <source>
        <dbReference type="Proteomes" id="UP000275846"/>
    </source>
</evidence>
<reference evidence="4" key="1">
    <citation type="submission" date="2016-06" db="UniProtKB">
        <authorList>
            <consortium name="WormBaseParasite"/>
        </authorList>
    </citation>
    <scope>IDENTIFICATION</scope>
</reference>
<feature type="region of interest" description="Disordered" evidence="1">
    <location>
        <begin position="1"/>
        <end position="25"/>
    </location>
</feature>
<proteinExistence type="predicted"/>
<gene>
    <name evidence="2" type="ORF">SSLN_LOCUS19169</name>
</gene>
<accession>A0A183TRS1</accession>
<dbReference type="EMBL" id="UYSU01046475">
    <property type="protein sequence ID" value="VDM05555.1"/>
    <property type="molecule type" value="Genomic_DNA"/>
</dbReference>